<feature type="compositionally biased region" description="Basic and acidic residues" evidence="1">
    <location>
        <begin position="27"/>
        <end position="38"/>
    </location>
</feature>
<reference evidence="3" key="1">
    <citation type="journal article" date="2019" name="Int. J. Syst. Evol. Microbiol.">
        <title>The Global Catalogue of Microorganisms (GCM) 10K type strain sequencing project: providing services to taxonomists for standard genome sequencing and annotation.</title>
        <authorList>
            <consortium name="The Broad Institute Genomics Platform"/>
            <consortium name="The Broad Institute Genome Sequencing Center for Infectious Disease"/>
            <person name="Wu L."/>
            <person name="Ma J."/>
        </authorList>
    </citation>
    <scope>NUCLEOTIDE SEQUENCE [LARGE SCALE GENOMIC DNA]</scope>
    <source>
        <strain evidence="3">CGMCC 4.7317</strain>
    </source>
</reference>
<dbReference type="Proteomes" id="UP001596138">
    <property type="component" value="Unassembled WGS sequence"/>
</dbReference>
<name>A0ABW1SXQ2_9ACTN</name>
<protein>
    <submittedName>
        <fullName evidence="2">Uncharacterized protein</fullName>
    </submittedName>
</protein>
<feature type="region of interest" description="Disordered" evidence="1">
    <location>
        <begin position="1"/>
        <end position="72"/>
    </location>
</feature>
<dbReference type="EMBL" id="JBHSTI010000002">
    <property type="protein sequence ID" value="MFC6236835.1"/>
    <property type="molecule type" value="Genomic_DNA"/>
</dbReference>
<comment type="caution">
    <text evidence="2">The sequence shown here is derived from an EMBL/GenBank/DDBJ whole genome shotgun (WGS) entry which is preliminary data.</text>
</comment>
<gene>
    <name evidence="2" type="ORF">ACFQGU_03025</name>
</gene>
<accession>A0ABW1SXQ2</accession>
<keyword evidence="3" id="KW-1185">Reference proteome</keyword>
<evidence type="ECO:0000313" key="2">
    <source>
        <dbReference type="EMBL" id="MFC6236835.1"/>
    </source>
</evidence>
<organism evidence="2 3">
    <name type="scientific">Longivirga aurantiaca</name>
    <dbReference type="NCBI Taxonomy" id="1837743"/>
    <lineage>
        <taxon>Bacteria</taxon>
        <taxon>Bacillati</taxon>
        <taxon>Actinomycetota</taxon>
        <taxon>Actinomycetes</taxon>
        <taxon>Sporichthyales</taxon>
        <taxon>Sporichthyaceae</taxon>
        <taxon>Longivirga</taxon>
    </lineage>
</organism>
<evidence type="ECO:0000313" key="3">
    <source>
        <dbReference type="Proteomes" id="UP001596138"/>
    </source>
</evidence>
<evidence type="ECO:0000256" key="1">
    <source>
        <dbReference type="SAM" id="MobiDB-lite"/>
    </source>
</evidence>
<dbReference type="RefSeq" id="WP_386763868.1">
    <property type="nucleotide sequence ID" value="NZ_JBHSTI010000002.1"/>
</dbReference>
<proteinExistence type="predicted"/>
<sequence>MASPPSDANDPVADERGKQGTNYPHGVGEHPETTRTSDVDDPIASERGAEGTNYPHGVGDHPDSDASDEDLT</sequence>